<feature type="coiled-coil region" evidence="1">
    <location>
        <begin position="156"/>
        <end position="187"/>
    </location>
</feature>
<sequence>MKQQYIKVESIISSIVNKYDDFLGYQDTLNNILKFIPQPTATDQDDHNQQKYVDDIKKLKHIVYELLDFPQKYNCLQNSIQDIIDDYNKVHMDLNNHINNLIQLTYNIEQENLGDNFQKLNEISNNLEQCKFDGQNLQQTLFNMDKVSDFIKEYFSTCYGQQLSNLKSKLEDYKEELEYEIQQSDLEQKQVLKHYQEASLQITQKNAIIQTHLTQQQLFKKDIYEIQLKIKKLEENMQKKINGVGDSNTQQLQQTFQQEVQNQKIQINDLIIKKESQNSKIEELRTQIGFIKLDFLNKIIQLTWRLEQTDIEEELSKKLKSIQDAYQTNINEIQQKIKEANKKIQDQQLKQEKTYIQLGFQNYQHFKKFNCFYDTVKDIYFYYINLIQDILSLIKQLSFQNQAFQESQKNFEMYREESNNLLYQHDVFTRFKQIDQSINQVDSFSSIKKILFIINSSIEQKCKEEKQEAFYDHVIRSISFYKIIKNFVDLSKKEQDQYFVNDIIPEIIRVPNNLRKLENRNKIFLEKIRKKQKIITNLNDDLKEEVDSQKKQEIQEEIKECENDLKEMNTDFEEIQEELEDIKHEFETDNSDQINIIKDVVFALKNANNFALLEKKKYAIQASFNQLLKRDQSFIKALKQYKTLAIECGSKN</sequence>
<dbReference type="SUPFAM" id="SSF140570">
    <property type="entry name" value="MukF C-terminal domain-like"/>
    <property type="match status" value="1"/>
</dbReference>
<organism evidence="2 3">
    <name type="scientific">Tetrahymena thermophila (strain SB210)</name>
    <dbReference type="NCBI Taxonomy" id="312017"/>
    <lineage>
        <taxon>Eukaryota</taxon>
        <taxon>Sar</taxon>
        <taxon>Alveolata</taxon>
        <taxon>Ciliophora</taxon>
        <taxon>Intramacronucleata</taxon>
        <taxon>Oligohymenophorea</taxon>
        <taxon>Hymenostomatida</taxon>
        <taxon>Tetrahymenina</taxon>
        <taxon>Tetrahymenidae</taxon>
        <taxon>Tetrahymena</taxon>
    </lineage>
</organism>
<protein>
    <submittedName>
        <fullName evidence="2">Uncharacterized protein</fullName>
    </submittedName>
</protein>
<evidence type="ECO:0000256" key="1">
    <source>
        <dbReference type="SAM" id="Coils"/>
    </source>
</evidence>
<dbReference type="RefSeq" id="XP_001017082.2">
    <property type="nucleotide sequence ID" value="XM_001017082.2"/>
</dbReference>
<dbReference type="InParanoid" id="Q23KK6"/>
<keyword evidence="3" id="KW-1185">Reference proteome</keyword>
<dbReference type="EMBL" id="GG662673">
    <property type="protein sequence ID" value="EAR96837.2"/>
    <property type="molecule type" value="Genomic_DNA"/>
</dbReference>
<dbReference type="GeneID" id="7845950"/>
<evidence type="ECO:0000313" key="2">
    <source>
        <dbReference type="EMBL" id="EAR96837.2"/>
    </source>
</evidence>
<feature type="coiled-coil region" evidence="1">
    <location>
        <begin position="323"/>
        <end position="350"/>
    </location>
</feature>
<dbReference type="Proteomes" id="UP000009168">
    <property type="component" value="Unassembled WGS sequence"/>
</dbReference>
<dbReference type="AlphaFoldDB" id="Q23KK6"/>
<reference evidence="3" key="1">
    <citation type="journal article" date="2006" name="PLoS Biol.">
        <title>Macronuclear genome sequence of the ciliate Tetrahymena thermophila, a model eukaryote.</title>
        <authorList>
            <person name="Eisen J.A."/>
            <person name="Coyne R.S."/>
            <person name="Wu M."/>
            <person name="Wu D."/>
            <person name="Thiagarajan M."/>
            <person name="Wortman J.R."/>
            <person name="Badger J.H."/>
            <person name="Ren Q."/>
            <person name="Amedeo P."/>
            <person name="Jones K.M."/>
            <person name="Tallon L.J."/>
            <person name="Delcher A.L."/>
            <person name="Salzberg S.L."/>
            <person name="Silva J.C."/>
            <person name="Haas B.J."/>
            <person name="Majoros W.H."/>
            <person name="Farzad M."/>
            <person name="Carlton J.M."/>
            <person name="Smith R.K. Jr."/>
            <person name="Garg J."/>
            <person name="Pearlman R.E."/>
            <person name="Karrer K.M."/>
            <person name="Sun L."/>
            <person name="Manning G."/>
            <person name="Elde N.C."/>
            <person name="Turkewitz A.P."/>
            <person name="Asai D.J."/>
            <person name="Wilkes D.E."/>
            <person name="Wang Y."/>
            <person name="Cai H."/>
            <person name="Collins K."/>
            <person name="Stewart B.A."/>
            <person name="Lee S.R."/>
            <person name="Wilamowska K."/>
            <person name="Weinberg Z."/>
            <person name="Ruzzo W.L."/>
            <person name="Wloga D."/>
            <person name="Gaertig J."/>
            <person name="Frankel J."/>
            <person name="Tsao C.-C."/>
            <person name="Gorovsky M.A."/>
            <person name="Keeling P.J."/>
            <person name="Waller R.F."/>
            <person name="Patron N.J."/>
            <person name="Cherry J.M."/>
            <person name="Stover N.A."/>
            <person name="Krieger C.J."/>
            <person name="del Toro C."/>
            <person name="Ryder H.F."/>
            <person name="Williamson S.C."/>
            <person name="Barbeau R.A."/>
            <person name="Hamilton E.P."/>
            <person name="Orias E."/>
        </authorList>
    </citation>
    <scope>NUCLEOTIDE SEQUENCE [LARGE SCALE GENOMIC DNA]</scope>
    <source>
        <strain evidence="3">SB210</strain>
    </source>
</reference>
<dbReference type="KEGG" id="tet:TTHERM_00193290"/>
<name>Q23KK6_TETTS</name>
<dbReference type="InterPro" id="IPR036141">
    <property type="entry name" value="MukF_M_sp"/>
</dbReference>
<keyword evidence="1" id="KW-0175">Coiled coil</keyword>
<evidence type="ECO:0000313" key="3">
    <source>
        <dbReference type="Proteomes" id="UP000009168"/>
    </source>
</evidence>
<feature type="coiled-coil region" evidence="1">
    <location>
        <begin position="514"/>
        <end position="592"/>
    </location>
</feature>
<gene>
    <name evidence="2" type="ORF">TTHERM_00193290</name>
</gene>
<accession>Q23KK6</accession>
<dbReference type="HOGENOM" id="CLU_400911_0_0_1"/>
<proteinExistence type="predicted"/>